<dbReference type="EMBL" id="LQPC01000039">
    <property type="protein sequence ID" value="ORV85742.1"/>
    <property type="molecule type" value="Genomic_DNA"/>
</dbReference>
<evidence type="ECO:0000256" key="1">
    <source>
        <dbReference type="ARBA" id="ARBA00023002"/>
    </source>
</evidence>
<protein>
    <submittedName>
        <fullName evidence="3">F420-dependent protein</fullName>
    </submittedName>
</protein>
<dbReference type="Proteomes" id="UP000193622">
    <property type="component" value="Unassembled WGS sequence"/>
</dbReference>
<organism evidence="3 4">
    <name type="scientific">Mycolicibacterium iranicum</name>
    <name type="common">Mycobacterium iranicum</name>
    <dbReference type="NCBI Taxonomy" id="912594"/>
    <lineage>
        <taxon>Bacteria</taxon>
        <taxon>Bacillati</taxon>
        <taxon>Actinomycetota</taxon>
        <taxon>Actinomycetes</taxon>
        <taxon>Mycobacteriales</taxon>
        <taxon>Mycobacteriaceae</taxon>
        <taxon>Mycolicibacterium</taxon>
    </lineage>
</organism>
<keyword evidence="1" id="KW-0560">Oxidoreductase</keyword>
<dbReference type="InterPro" id="IPR011576">
    <property type="entry name" value="Pyridox_Oxase_N"/>
</dbReference>
<accession>A0A1X1WGX4</accession>
<dbReference type="GO" id="GO:0005829">
    <property type="term" value="C:cytosol"/>
    <property type="evidence" value="ECO:0007669"/>
    <property type="project" value="TreeGrafter"/>
</dbReference>
<evidence type="ECO:0000313" key="3">
    <source>
        <dbReference type="EMBL" id="ORV85742.1"/>
    </source>
</evidence>
<gene>
    <name evidence="3" type="ORF">AWC12_19610</name>
</gene>
<comment type="caution">
    <text evidence="3">The sequence shown here is derived from an EMBL/GenBank/DDBJ whole genome shotgun (WGS) entry which is preliminary data.</text>
</comment>
<dbReference type="GO" id="GO:0070967">
    <property type="term" value="F:coenzyme F420 binding"/>
    <property type="evidence" value="ECO:0007669"/>
    <property type="project" value="TreeGrafter"/>
</dbReference>
<dbReference type="GO" id="GO:0016627">
    <property type="term" value="F:oxidoreductase activity, acting on the CH-CH group of donors"/>
    <property type="evidence" value="ECO:0007669"/>
    <property type="project" value="TreeGrafter"/>
</dbReference>
<dbReference type="SUPFAM" id="SSF50475">
    <property type="entry name" value="FMN-binding split barrel"/>
    <property type="match status" value="1"/>
</dbReference>
<dbReference type="PANTHER" id="PTHR35176">
    <property type="entry name" value="HEME OXYGENASE HI_0854-RELATED"/>
    <property type="match status" value="1"/>
</dbReference>
<reference evidence="3 4" key="1">
    <citation type="submission" date="2016-01" db="EMBL/GenBank/DDBJ databases">
        <title>The new phylogeny of the genus Mycobacterium.</title>
        <authorList>
            <person name="Tarcisio F."/>
            <person name="Conor M."/>
            <person name="Antonella G."/>
            <person name="Elisabetta G."/>
            <person name="Giulia F.S."/>
            <person name="Sara T."/>
            <person name="Anna F."/>
            <person name="Clotilde B."/>
            <person name="Roberto B."/>
            <person name="Veronica D.S."/>
            <person name="Fabio R."/>
            <person name="Monica P."/>
            <person name="Olivier J."/>
            <person name="Enrico T."/>
            <person name="Nicola S."/>
        </authorList>
    </citation>
    <scope>NUCLEOTIDE SEQUENCE [LARGE SCALE GENOMIC DNA]</scope>
    <source>
        <strain evidence="3 4">DSM 45541</strain>
    </source>
</reference>
<dbReference type="AlphaFoldDB" id="A0A1X1WGX4"/>
<dbReference type="InterPro" id="IPR052019">
    <property type="entry name" value="F420H2_bilvrd_red/Heme_oxyg"/>
</dbReference>
<feature type="domain" description="Pyridoxamine 5'-phosphate oxidase N-terminal" evidence="2">
    <location>
        <begin position="13"/>
        <end position="142"/>
    </location>
</feature>
<dbReference type="NCBIfam" id="TIGR03668">
    <property type="entry name" value="Rv0121_F420"/>
    <property type="match status" value="1"/>
</dbReference>
<dbReference type="Gene3D" id="2.30.110.10">
    <property type="entry name" value="Electron Transport, Fmn-binding Protein, Chain A"/>
    <property type="match status" value="1"/>
</dbReference>
<dbReference type="RefSeq" id="WP_085176306.1">
    <property type="nucleotide sequence ID" value="NZ_LQPC01000039.1"/>
</dbReference>
<dbReference type="PANTHER" id="PTHR35176:SF2">
    <property type="entry name" value="F420H(2)-DEPENDENT REDUCTASE RV1155"/>
    <property type="match status" value="1"/>
</dbReference>
<name>A0A1X1WGX4_MYCIR</name>
<dbReference type="InterPro" id="IPR012349">
    <property type="entry name" value="Split_barrel_FMN-bd"/>
</dbReference>
<dbReference type="InterPro" id="IPR019967">
    <property type="entry name" value="F420-dep_enz_PPOX_Rv0121"/>
</dbReference>
<sequence length="145" mass="16126">MPVPDGFDDTDAAAAFSVAPVAMLATAGTDAVPHLVPVVFAVPEHRRDILYTAVDAKPKSTQRLRRLANIENNPAVTLLVDHYDDDWSQLWWVRADGLATIHYGGVEMTTGYALLRAKYPQYQRIELDGPVVTVEIRRWTSWHGG</sequence>
<evidence type="ECO:0000313" key="4">
    <source>
        <dbReference type="Proteomes" id="UP000193622"/>
    </source>
</evidence>
<evidence type="ECO:0000259" key="2">
    <source>
        <dbReference type="Pfam" id="PF01243"/>
    </source>
</evidence>
<dbReference type="Pfam" id="PF01243">
    <property type="entry name" value="PNPOx_N"/>
    <property type="match status" value="1"/>
</dbReference>
<proteinExistence type="predicted"/>